<evidence type="ECO:0000256" key="2">
    <source>
        <dbReference type="ARBA" id="ARBA00022525"/>
    </source>
</evidence>
<comment type="caution">
    <text evidence="5">Lacks conserved residue(s) required for the propagation of feature annotation.</text>
</comment>
<dbReference type="PROSITE" id="PS00484">
    <property type="entry name" value="THYROGLOBULIN_1_1"/>
    <property type="match status" value="1"/>
</dbReference>
<evidence type="ECO:0000313" key="8">
    <source>
        <dbReference type="EMBL" id="CAH3168231.1"/>
    </source>
</evidence>
<dbReference type="InterPro" id="IPR000716">
    <property type="entry name" value="Thyroglobulin_1"/>
</dbReference>
<keyword evidence="3" id="KW-0677">Repeat</keyword>
<dbReference type="InterPro" id="IPR036857">
    <property type="entry name" value="Thyroglobulin_1_sf"/>
</dbReference>
<comment type="subcellular location">
    <subcellularLocation>
        <location evidence="1">Secreted</location>
    </subcellularLocation>
</comment>
<dbReference type="SMART" id="SM00211">
    <property type="entry name" value="TY"/>
    <property type="match status" value="2"/>
</dbReference>
<evidence type="ECO:0000313" key="9">
    <source>
        <dbReference type="Proteomes" id="UP001159405"/>
    </source>
</evidence>
<keyword evidence="9" id="KW-1185">Reference proteome</keyword>
<dbReference type="SUPFAM" id="SSF57610">
    <property type="entry name" value="Thyroglobulin type-1 domain"/>
    <property type="match status" value="2"/>
</dbReference>
<gene>
    <name evidence="8" type="ORF">PLOB_00009193</name>
</gene>
<keyword evidence="2" id="KW-0964">Secreted</keyword>
<feature type="disulfide bond" evidence="5">
    <location>
        <begin position="52"/>
        <end position="59"/>
    </location>
</feature>
<evidence type="ECO:0000256" key="3">
    <source>
        <dbReference type="ARBA" id="ARBA00022737"/>
    </source>
</evidence>
<dbReference type="Gene3D" id="4.10.800.10">
    <property type="entry name" value="Thyroglobulin type-1"/>
    <property type="match status" value="2"/>
</dbReference>
<keyword evidence="6" id="KW-0732">Signal</keyword>
<accession>A0ABN8QUF6</accession>
<comment type="caution">
    <text evidence="8">The sequence shown here is derived from an EMBL/GenBank/DDBJ whole genome shotgun (WGS) entry which is preliminary data.</text>
</comment>
<evidence type="ECO:0000256" key="5">
    <source>
        <dbReference type="PROSITE-ProRule" id="PRU00500"/>
    </source>
</evidence>
<evidence type="ECO:0000256" key="4">
    <source>
        <dbReference type="ARBA" id="ARBA00023157"/>
    </source>
</evidence>
<dbReference type="InterPro" id="IPR051950">
    <property type="entry name" value="Dev_reg/Prot_inhib"/>
</dbReference>
<dbReference type="PROSITE" id="PS51162">
    <property type="entry name" value="THYROGLOBULIN_1_2"/>
    <property type="match status" value="2"/>
</dbReference>
<name>A0ABN8QUF6_9CNID</name>
<dbReference type="PANTHER" id="PTHR12352:SF3">
    <property type="entry name" value="NIDOGEN-2"/>
    <property type="match status" value="1"/>
</dbReference>
<proteinExistence type="predicted"/>
<sequence length="187" mass="20077">MLLLMIISSALAFTNAATKCEQLSSQASQNGGLLGSFVPKCNTDGSFSSEQCWPSTGFCWCVDIFGEEIPGTKVRGKADCSKTTATKCEQLSSQASQNGGLLGSFVPKCNTDGSFSSEQCWPSTGFCWCVDKFGEEIPGTKVRGKADCTNKAGKYERRVACEYIGFSFNSTPLLLQATTDWLPYSGT</sequence>
<feature type="chain" id="PRO_5045946931" description="Thyroglobulin type-1 domain-containing protein" evidence="6">
    <location>
        <begin position="17"/>
        <end position="187"/>
    </location>
</feature>
<evidence type="ECO:0000259" key="7">
    <source>
        <dbReference type="PROSITE" id="PS51162"/>
    </source>
</evidence>
<dbReference type="CDD" id="cd00191">
    <property type="entry name" value="TY"/>
    <property type="match status" value="2"/>
</dbReference>
<keyword evidence="4 5" id="KW-1015">Disulfide bond</keyword>
<evidence type="ECO:0000256" key="6">
    <source>
        <dbReference type="SAM" id="SignalP"/>
    </source>
</evidence>
<feature type="domain" description="Thyroglobulin type-1" evidence="7">
    <location>
        <begin position="17"/>
        <end position="80"/>
    </location>
</feature>
<protein>
    <recommendedName>
        <fullName evidence="7">Thyroglobulin type-1 domain-containing protein</fullName>
    </recommendedName>
</protein>
<feature type="domain" description="Thyroglobulin type-1" evidence="7">
    <location>
        <begin position="85"/>
        <end position="148"/>
    </location>
</feature>
<reference evidence="8 9" key="1">
    <citation type="submission" date="2022-05" db="EMBL/GenBank/DDBJ databases">
        <authorList>
            <consortium name="Genoscope - CEA"/>
            <person name="William W."/>
        </authorList>
    </citation>
    <scope>NUCLEOTIDE SEQUENCE [LARGE SCALE GENOMIC DNA]</scope>
</reference>
<feature type="disulfide bond" evidence="5">
    <location>
        <begin position="120"/>
        <end position="127"/>
    </location>
</feature>
<dbReference type="Proteomes" id="UP001159405">
    <property type="component" value="Unassembled WGS sequence"/>
</dbReference>
<dbReference type="EMBL" id="CALNXK010000144">
    <property type="protein sequence ID" value="CAH3168231.1"/>
    <property type="molecule type" value="Genomic_DNA"/>
</dbReference>
<evidence type="ECO:0000256" key="1">
    <source>
        <dbReference type="ARBA" id="ARBA00004613"/>
    </source>
</evidence>
<dbReference type="PANTHER" id="PTHR12352">
    <property type="entry name" value="SECRETED MODULAR CALCIUM-BINDING PROTEIN"/>
    <property type="match status" value="1"/>
</dbReference>
<feature type="signal peptide" evidence="6">
    <location>
        <begin position="1"/>
        <end position="16"/>
    </location>
</feature>
<organism evidence="8 9">
    <name type="scientific">Porites lobata</name>
    <dbReference type="NCBI Taxonomy" id="104759"/>
    <lineage>
        <taxon>Eukaryota</taxon>
        <taxon>Metazoa</taxon>
        <taxon>Cnidaria</taxon>
        <taxon>Anthozoa</taxon>
        <taxon>Hexacorallia</taxon>
        <taxon>Scleractinia</taxon>
        <taxon>Fungiina</taxon>
        <taxon>Poritidae</taxon>
        <taxon>Porites</taxon>
    </lineage>
</organism>
<dbReference type="Pfam" id="PF00086">
    <property type="entry name" value="Thyroglobulin_1"/>
    <property type="match status" value="2"/>
</dbReference>